<keyword evidence="3" id="KW-1185">Reference proteome</keyword>
<accession>A0A318U1Q3</accession>
<dbReference type="Pfam" id="PF09898">
    <property type="entry name" value="DUF2125"/>
    <property type="match status" value="1"/>
</dbReference>
<feature type="signal peptide" evidence="1">
    <location>
        <begin position="1"/>
        <end position="24"/>
    </location>
</feature>
<organism evidence="2 3">
    <name type="scientific">Rhodobacter viridis</name>
    <dbReference type="NCBI Taxonomy" id="1054202"/>
    <lineage>
        <taxon>Bacteria</taxon>
        <taxon>Pseudomonadati</taxon>
        <taxon>Pseudomonadota</taxon>
        <taxon>Alphaproteobacteria</taxon>
        <taxon>Rhodobacterales</taxon>
        <taxon>Rhodobacter group</taxon>
        <taxon>Rhodobacter</taxon>
    </lineage>
</organism>
<protein>
    <submittedName>
        <fullName evidence="2">Uncharacterized protein DUF2125</fullName>
    </submittedName>
</protein>
<dbReference type="InterPro" id="IPR018666">
    <property type="entry name" value="DUF2125"/>
</dbReference>
<comment type="caution">
    <text evidence="2">The sequence shown here is derived from an EMBL/GenBank/DDBJ whole genome shotgun (WGS) entry which is preliminary data.</text>
</comment>
<evidence type="ECO:0000256" key="1">
    <source>
        <dbReference type="SAM" id="SignalP"/>
    </source>
</evidence>
<keyword evidence="1" id="KW-0732">Signal</keyword>
<dbReference type="AlphaFoldDB" id="A0A318U1Q3"/>
<evidence type="ECO:0000313" key="3">
    <source>
        <dbReference type="Proteomes" id="UP000247727"/>
    </source>
</evidence>
<gene>
    <name evidence="2" type="ORF">C8J30_102204</name>
</gene>
<dbReference type="EMBL" id="QJTK01000002">
    <property type="protein sequence ID" value="PYF11890.1"/>
    <property type="molecule type" value="Genomic_DNA"/>
</dbReference>
<sequence>MARLTSAGTTTFIALLMSSTAALADVTPEQVWESWQKQYSAYGFTVTPGSVERDGDVLTISDLVLTNETTTEIGTDKTVSKTVLNVPSILLEDLGDGTVQGTVDGEIDGTNETTDATGKSETAKIKIDKTDASVVISGTPEEMSYLVDAPSVTANIEAQPATPGGKPALLGMTLTGLTGTQSMSSVGGQGTKADLKATGMSLTMTGTDPEDATTINAKIDMKDLAIKGDTMMPEGADAAKLGDAIAKGMHTNSDMSYGALTFTMDSDTKQGPVTVSGSAESGHAIIAFSRDAVRYAATGTKTKVDVQTAEFPMPMSASIDQGEIDFAMPLAATAEPQPFTGKVSLVGLSLSDQIWKMIDPTTKLGHGPATLIIDLTGKGKAMVDLFSPAAAASPVPPVEIDSLDVNKLQLTAAGAELTGAGALTFDNSMGMPMPLGAVDLKLSGANKLMDGLVAMGVMPQDQVMFAKMMMGMYAVPTGDDLFTSKIEFKEGGHILANGQPIK</sequence>
<evidence type="ECO:0000313" key="2">
    <source>
        <dbReference type="EMBL" id="PYF11890.1"/>
    </source>
</evidence>
<dbReference type="RefSeq" id="WP_181420768.1">
    <property type="nucleotide sequence ID" value="NZ_QJTK01000002.1"/>
</dbReference>
<dbReference type="Proteomes" id="UP000247727">
    <property type="component" value="Unassembled WGS sequence"/>
</dbReference>
<proteinExistence type="predicted"/>
<reference evidence="2 3" key="1">
    <citation type="submission" date="2018-06" db="EMBL/GenBank/DDBJ databases">
        <title>Genomic Encyclopedia of Type Strains, Phase III (KMG-III): the genomes of soil and plant-associated and newly described type strains.</title>
        <authorList>
            <person name="Whitman W."/>
        </authorList>
    </citation>
    <scope>NUCLEOTIDE SEQUENCE [LARGE SCALE GENOMIC DNA]</scope>
    <source>
        <strain evidence="2 3">JA737</strain>
    </source>
</reference>
<name>A0A318U1Q3_9RHOB</name>
<feature type="chain" id="PRO_5016388748" evidence="1">
    <location>
        <begin position="25"/>
        <end position="502"/>
    </location>
</feature>